<dbReference type="GO" id="GO:0106274">
    <property type="term" value="F:NAD+-protein-arginine ADP-ribosyltransferase activity"/>
    <property type="evidence" value="ECO:0007669"/>
    <property type="project" value="UniProtKB-EC"/>
</dbReference>
<reference evidence="7" key="1">
    <citation type="submission" date="2021-02" db="EMBL/GenBank/DDBJ databases">
        <authorList>
            <person name="Nowell W R."/>
        </authorList>
    </citation>
    <scope>NUCLEOTIDE SEQUENCE</scope>
</reference>
<comment type="similarity">
    <text evidence="1 6">Belongs to the Arg-specific ADP-ribosyltransferase family.</text>
</comment>
<dbReference type="InterPro" id="IPR000768">
    <property type="entry name" value="ART"/>
</dbReference>
<keyword evidence="2 6" id="KW-0328">Glycosyltransferase</keyword>
<keyword evidence="6" id="KW-0520">NAD</keyword>
<dbReference type="EMBL" id="CAJNOT010007286">
    <property type="protein sequence ID" value="CAF1504252.1"/>
    <property type="molecule type" value="Genomic_DNA"/>
</dbReference>
<evidence type="ECO:0000256" key="3">
    <source>
        <dbReference type="ARBA" id="ARBA00022679"/>
    </source>
</evidence>
<organism evidence="7 8">
    <name type="scientific">Rotaria sordida</name>
    <dbReference type="NCBI Taxonomy" id="392033"/>
    <lineage>
        <taxon>Eukaryota</taxon>
        <taxon>Metazoa</taxon>
        <taxon>Spiralia</taxon>
        <taxon>Gnathifera</taxon>
        <taxon>Rotifera</taxon>
        <taxon>Eurotatoria</taxon>
        <taxon>Bdelloidea</taxon>
        <taxon>Philodinida</taxon>
        <taxon>Philodinidae</taxon>
        <taxon>Rotaria</taxon>
    </lineage>
</organism>
<accession>A0A815TKL6</accession>
<dbReference type="Pfam" id="PF01129">
    <property type="entry name" value="ART"/>
    <property type="match status" value="1"/>
</dbReference>
<evidence type="ECO:0000256" key="4">
    <source>
        <dbReference type="ARBA" id="ARBA00022695"/>
    </source>
</evidence>
<evidence type="ECO:0000256" key="5">
    <source>
        <dbReference type="ARBA" id="ARBA00047597"/>
    </source>
</evidence>
<keyword evidence="6" id="KW-0521">NADP</keyword>
<evidence type="ECO:0000313" key="7">
    <source>
        <dbReference type="EMBL" id="CAF1504252.1"/>
    </source>
</evidence>
<dbReference type="SUPFAM" id="SSF56399">
    <property type="entry name" value="ADP-ribosylation"/>
    <property type="match status" value="1"/>
</dbReference>
<dbReference type="EC" id="2.4.2.31" evidence="6"/>
<dbReference type="Gene3D" id="3.90.176.10">
    <property type="entry name" value="Toxin ADP-ribosyltransferase, Chain A, domain 1"/>
    <property type="match status" value="1"/>
</dbReference>
<protein>
    <recommendedName>
        <fullName evidence="6">NAD(P)(+)--arginine ADP-ribosyltransferase</fullName>
        <ecNumber evidence="6">2.4.2.31</ecNumber>
    </recommendedName>
    <alternativeName>
        <fullName evidence="6">Mono(ADP-ribosyl)transferase</fullName>
    </alternativeName>
</protein>
<sequence>MIEDSEETIPLNLSVSNTQIHNEIENYFDLKNNIKAVHRIGPDGEVALHLITSYESTESGLLLLTNRTLESLRDISYQSSSWDEIKKLLEEHSNLFSSHEEIQEYDYIEWSSIGIDLIQKRKEFREQIDLYKTYDNQHHLLTKLLIDIIEYYLKEYLVLQEHFSKDVTSKLEFCFRKAIEEQNYLLYFIKAYTSTNNFYHVLNKHLALYILDYFDISSYSSSPTRYRLINCLVHIVTLLINHPDLHKYQYKGVSYRGLLMREDDVRDYSIGKHILNRSFVSTSKNCTVAEVFAGSSQLTSTKVSVLFKYTIKLNQTAIDIEHLSTIPDEEEVLVLPFSVFKIKNRIENCSNMCSPILIEIDLEECEDEEQINNGKQKSR</sequence>
<dbReference type="AlphaFoldDB" id="A0A815TKL6"/>
<keyword evidence="4" id="KW-0548">Nucleotidyltransferase</keyword>
<comment type="caution">
    <text evidence="7">The sequence shown here is derived from an EMBL/GenBank/DDBJ whole genome shotgun (WGS) entry which is preliminary data.</text>
</comment>
<evidence type="ECO:0000256" key="1">
    <source>
        <dbReference type="ARBA" id="ARBA00009558"/>
    </source>
</evidence>
<gene>
    <name evidence="7" type="ORF">ZHD862_LOCUS37594</name>
</gene>
<comment type="catalytic activity">
    <reaction evidence="5 6">
        <text>L-arginyl-[protein] + NAD(+) = N(omega)-(ADP-D-ribosyl)-L-arginyl-[protein] + nicotinamide + H(+)</text>
        <dbReference type="Rhea" id="RHEA:19149"/>
        <dbReference type="Rhea" id="RHEA-COMP:10532"/>
        <dbReference type="Rhea" id="RHEA-COMP:15087"/>
        <dbReference type="ChEBI" id="CHEBI:15378"/>
        <dbReference type="ChEBI" id="CHEBI:17154"/>
        <dbReference type="ChEBI" id="CHEBI:29965"/>
        <dbReference type="ChEBI" id="CHEBI:57540"/>
        <dbReference type="ChEBI" id="CHEBI:142554"/>
        <dbReference type="EC" id="2.4.2.31"/>
    </reaction>
</comment>
<evidence type="ECO:0000313" key="8">
    <source>
        <dbReference type="Proteomes" id="UP000663864"/>
    </source>
</evidence>
<keyword evidence="3 6" id="KW-0808">Transferase</keyword>
<name>A0A815TKL6_9BILA</name>
<dbReference type="Proteomes" id="UP000663864">
    <property type="component" value="Unassembled WGS sequence"/>
</dbReference>
<proteinExistence type="inferred from homology"/>
<dbReference type="GO" id="GO:0016779">
    <property type="term" value="F:nucleotidyltransferase activity"/>
    <property type="evidence" value="ECO:0007669"/>
    <property type="project" value="UniProtKB-KW"/>
</dbReference>
<evidence type="ECO:0000256" key="2">
    <source>
        <dbReference type="ARBA" id="ARBA00022676"/>
    </source>
</evidence>
<evidence type="ECO:0000256" key="6">
    <source>
        <dbReference type="RuleBase" id="RU361228"/>
    </source>
</evidence>
<dbReference type="PROSITE" id="PS51996">
    <property type="entry name" value="TR_MART"/>
    <property type="match status" value="1"/>
</dbReference>